<accession>A0ABQ0JT40</accession>
<evidence type="ECO:0000313" key="2">
    <source>
        <dbReference type="EMBL" id="GAN31887.1"/>
    </source>
</evidence>
<gene>
    <name evidence="2" type="ORF">BROSI_A0391</name>
</gene>
<keyword evidence="3" id="KW-1185">Reference proteome</keyword>
<proteinExistence type="predicted"/>
<dbReference type="Proteomes" id="UP000032309">
    <property type="component" value="Unassembled WGS sequence"/>
</dbReference>
<dbReference type="SUPFAM" id="SSF54447">
    <property type="entry name" value="ssDNA-binding transcriptional regulator domain"/>
    <property type="match status" value="1"/>
</dbReference>
<organism evidence="2 3">
    <name type="scientific">Candidatus Brocadia sinica JPN1</name>
    <dbReference type="NCBI Taxonomy" id="1197129"/>
    <lineage>
        <taxon>Bacteria</taxon>
        <taxon>Pseudomonadati</taxon>
        <taxon>Planctomycetota</taxon>
        <taxon>Candidatus Brocadiia</taxon>
        <taxon>Candidatus Brocadiales</taxon>
        <taxon>Candidatus Brocadiaceae</taxon>
        <taxon>Candidatus Brocadia</taxon>
    </lineage>
</organism>
<dbReference type="RefSeq" id="WP_052561863.1">
    <property type="nucleotide sequence ID" value="NZ_BAFN01000001.1"/>
</dbReference>
<dbReference type="EMBL" id="BAFN01000001">
    <property type="protein sequence ID" value="GAN31887.1"/>
    <property type="molecule type" value="Genomic_DNA"/>
</dbReference>
<dbReference type="InterPro" id="IPR009044">
    <property type="entry name" value="ssDNA-bd_transcriptional_reg"/>
</dbReference>
<protein>
    <submittedName>
        <fullName evidence="2">Transcriptional coactivator p15</fullName>
    </submittedName>
</protein>
<feature type="domain" description="Transcriptional coactivator p15 (PC4) C-terminal" evidence="1">
    <location>
        <begin position="15"/>
        <end position="64"/>
    </location>
</feature>
<name>A0ABQ0JT40_9BACT</name>
<dbReference type="Gene3D" id="2.30.31.10">
    <property type="entry name" value="Transcriptional Coactivator Pc4, Chain A"/>
    <property type="match status" value="1"/>
</dbReference>
<reference evidence="3" key="1">
    <citation type="journal article" date="2015" name="Genome Announc.">
        <title>Draft Genome Sequence of an Anaerobic Ammonium-Oxidizing Bacterium, "Candidatus Brocadia sinica".</title>
        <authorList>
            <person name="Oshiki M."/>
            <person name="Shinyako-Hata K."/>
            <person name="Satoh H."/>
            <person name="Okabe S."/>
        </authorList>
    </citation>
    <scope>NUCLEOTIDE SEQUENCE [LARGE SCALE GENOMIC DNA]</scope>
    <source>
        <strain evidence="3">JPN1</strain>
    </source>
</reference>
<evidence type="ECO:0000313" key="3">
    <source>
        <dbReference type="Proteomes" id="UP000032309"/>
    </source>
</evidence>
<dbReference type="InterPro" id="IPR003173">
    <property type="entry name" value="PC4_C"/>
</dbReference>
<dbReference type="Pfam" id="PF02229">
    <property type="entry name" value="PC4"/>
    <property type="match status" value="1"/>
</dbReference>
<sequence>MTNEQGVKFGEIQKKEGEKVVVSMKEYKGFDYLDIRTYFLNEKNEWCFTKKGITLPPGKVDILIGLLNKAKQMGVKECK</sequence>
<evidence type="ECO:0000259" key="1">
    <source>
        <dbReference type="Pfam" id="PF02229"/>
    </source>
</evidence>
<comment type="caution">
    <text evidence="2">The sequence shown here is derived from an EMBL/GenBank/DDBJ whole genome shotgun (WGS) entry which is preliminary data.</text>
</comment>